<dbReference type="InterPro" id="IPR051624">
    <property type="entry name" value="RMD1/Sad1-interacting"/>
</dbReference>
<name>M5G414_DACPD</name>
<dbReference type="InterPro" id="IPR003734">
    <property type="entry name" value="DUF155"/>
</dbReference>
<evidence type="ECO:0000313" key="4">
    <source>
        <dbReference type="EMBL" id="EJU05001.1"/>
    </source>
</evidence>
<proteinExistence type="inferred from homology"/>
<dbReference type="Proteomes" id="UP000030653">
    <property type="component" value="Unassembled WGS sequence"/>
</dbReference>
<accession>M5G414</accession>
<feature type="compositionally biased region" description="Polar residues" evidence="2">
    <location>
        <begin position="1"/>
        <end position="11"/>
    </location>
</feature>
<dbReference type="PANTHER" id="PTHR16255:SF1">
    <property type="entry name" value="REQUIRED FOR MEIOTIC NUCLEAR DIVISION PROTEIN 1 HOMOLOG"/>
    <property type="match status" value="1"/>
</dbReference>
<sequence length="373" mass="41364">MAEIPKQQSTEPPVPVLPTKAEYAPLTQEADSELVPQGPADGQKSKSKSKSKNTASLRRGAKDSAPIRTKAAREIKTVFTVSTAERYNLSLLRLILPPGSRMLPMPDDGFEEAIWIPKWGGGEAFVFKNGSYVCWGLDEEVALRFGKEVISSVRGVEIDPLRKTETEELDFVADPTEKTRLQGDLIILGGSSTEDNLLARYSFSQALARSSALSALESSLDHYLLSTSGLADTLAAHGHPNMRRKDLIRKMGELLKFRQGLNLNRENFGETPDFYWAEPQLEGYFDSVSRALEIRHRMRVVNDKITYAAETQETLRQLLTDSSAHSMELVIIALIAVEVVLAFIREGPELVHKALDMFGTAEEPNARESESES</sequence>
<reference evidence="4 5" key="1">
    <citation type="journal article" date="2012" name="Science">
        <title>The Paleozoic origin of enzymatic lignin decomposition reconstructed from 31 fungal genomes.</title>
        <authorList>
            <person name="Floudas D."/>
            <person name="Binder M."/>
            <person name="Riley R."/>
            <person name="Barry K."/>
            <person name="Blanchette R.A."/>
            <person name="Henrissat B."/>
            <person name="Martinez A.T."/>
            <person name="Otillar R."/>
            <person name="Spatafora J.W."/>
            <person name="Yadav J.S."/>
            <person name="Aerts A."/>
            <person name="Benoit I."/>
            <person name="Boyd A."/>
            <person name="Carlson A."/>
            <person name="Copeland A."/>
            <person name="Coutinho P.M."/>
            <person name="de Vries R.P."/>
            <person name="Ferreira P."/>
            <person name="Findley K."/>
            <person name="Foster B."/>
            <person name="Gaskell J."/>
            <person name="Glotzer D."/>
            <person name="Gorecki P."/>
            <person name="Heitman J."/>
            <person name="Hesse C."/>
            <person name="Hori C."/>
            <person name="Igarashi K."/>
            <person name="Jurgens J.A."/>
            <person name="Kallen N."/>
            <person name="Kersten P."/>
            <person name="Kohler A."/>
            <person name="Kuees U."/>
            <person name="Kumar T.K.A."/>
            <person name="Kuo A."/>
            <person name="LaButti K."/>
            <person name="Larrondo L.F."/>
            <person name="Lindquist E."/>
            <person name="Ling A."/>
            <person name="Lombard V."/>
            <person name="Lucas S."/>
            <person name="Lundell T."/>
            <person name="Martin R."/>
            <person name="McLaughlin D.J."/>
            <person name="Morgenstern I."/>
            <person name="Morin E."/>
            <person name="Murat C."/>
            <person name="Nagy L.G."/>
            <person name="Nolan M."/>
            <person name="Ohm R.A."/>
            <person name="Patyshakuliyeva A."/>
            <person name="Rokas A."/>
            <person name="Ruiz-Duenas F.J."/>
            <person name="Sabat G."/>
            <person name="Salamov A."/>
            <person name="Samejima M."/>
            <person name="Schmutz J."/>
            <person name="Slot J.C."/>
            <person name="St John F."/>
            <person name="Stenlid J."/>
            <person name="Sun H."/>
            <person name="Sun S."/>
            <person name="Syed K."/>
            <person name="Tsang A."/>
            <person name="Wiebenga A."/>
            <person name="Young D."/>
            <person name="Pisabarro A."/>
            <person name="Eastwood D.C."/>
            <person name="Martin F."/>
            <person name="Cullen D."/>
            <person name="Grigoriev I.V."/>
            <person name="Hibbett D.S."/>
        </authorList>
    </citation>
    <scope>NUCLEOTIDE SEQUENCE [LARGE SCALE GENOMIC DNA]</scope>
    <source>
        <strain evidence="4 5">DJM-731 SS1</strain>
    </source>
</reference>
<evidence type="ECO:0000256" key="1">
    <source>
        <dbReference type="ARBA" id="ARBA00008306"/>
    </source>
</evidence>
<protein>
    <submittedName>
        <fullName evidence="4">DUF155-domain-containing protein</fullName>
    </submittedName>
</protein>
<dbReference type="GO" id="GO:0070131">
    <property type="term" value="P:positive regulation of mitochondrial translation"/>
    <property type="evidence" value="ECO:0007669"/>
    <property type="project" value="TreeGrafter"/>
</dbReference>
<keyword evidence="5" id="KW-1185">Reference proteome</keyword>
<organism evidence="4 5">
    <name type="scientific">Dacryopinax primogenitus (strain DJM 731)</name>
    <name type="common">Brown rot fungus</name>
    <dbReference type="NCBI Taxonomy" id="1858805"/>
    <lineage>
        <taxon>Eukaryota</taxon>
        <taxon>Fungi</taxon>
        <taxon>Dikarya</taxon>
        <taxon>Basidiomycota</taxon>
        <taxon>Agaricomycotina</taxon>
        <taxon>Dacrymycetes</taxon>
        <taxon>Dacrymycetales</taxon>
        <taxon>Dacrymycetaceae</taxon>
        <taxon>Dacryopinax</taxon>
    </lineage>
</organism>
<dbReference type="AlphaFoldDB" id="M5G414"/>
<feature type="domain" description="DUF155" evidence="3">
    <location>
        <begin position="125"/>
        <end position="302"/>
    </location>
</feature>
<evidence type="ECO:0000259" key="3">
    <source>
        <dbReference type="Pfam" id="PF02582"/>
    </source>
</evidence>
<gene>
    <name evidence="4" type="ORF">DACRYDRAFT_76021</name>
</gene>
<feature type="region of interest" description="Disordered" evidence="2">
    <location>
        <begin position="1"/>
        <end position="66"/>
    </location>
</feature>
<dbReference type="OrthoDB" id="242766at2759"/>
<comment type="similarity">
    <text evidence="1">Belongs to the RMD1/sif2 family.</text>
</comment>
<dbReference type="GeneID" id="63691234"/>
<evidence type="ECO:0000256" key="2">
    <source>
        <dbReference type="SAM" id="MobiDB-lite"/>
    </source>
</evidence>
<dbReference type="OMA" id="QLMKFRQ"/>
<evidence type="ECO:0000313" key="5">
    <source>
        <dbReference type="Proteomes" id="UP000030653"/>
    </source>
</evidence>
<dbReference type="Pfam" id="PF02582">
    <property type="entry name" value="DUF155"/>
    <property type="match status" value="1"/>
</dbReference>
<dbReference type="PANTHER" id="PTHR16255">
    <property type="entry name" value="REQUIRED FOR MEIOTIC NUCLEAR DIVISION PROTEIN 1 HOMOLOG"/>
    <property type="match status" value="1"/>
</dbReference>
<dbReference type="EMBL" id="JH795857">
    <property type="protein sequence ID" value="EJU05001.1"/>
    <property type="molecule type" value="Genomic_DNA"/>
</dbReference>
<dbReference type="HOGENOM" id="CLU_011220_6_1_1"/>
<dbReference type="GO" id="GO:0005739">
    <property type="term" value="C:mitochondrion"/>
    <property type="evidence" value="ECO:0007669"/>
    <property type="project" value="UniProtKB-ARBA"/>
</dbReference>
<dbReference type="RefSeq" id="XP_040631895.1">
    <property type="nucleotide sequence ID" value="XM_040776172.1"/>
</dbReference>